<dbReference type="AlphaFoldDB" id="A0A5E5P3R3"/>
<dbReference type="EMBL" id="CABPSX010000003">
    <property type="protein sequence ID" value="VVG70925.1"/>
    <property type="molecule type" value="Genomic_DNA"/>
</dbReference>
<reference evidence="2 3" key="1">
    <citation type="submission" date="2019-08" db="EMBL/GenBank/DDBJ databases">
        <authorList>
            <person name="Peeters C."/>
        </authorList>
    </citation>
    <scope>NUCLEOTIDE SEQUENCE [LARGE SCALE GENOMIC DNA]</scope>
    <source>
        <strain evidence="2 3">LMG 18089</strain>
    </source>
</reference>
<protein>
    <submittedName>
        <fullName evidence="2">Uncharacterized protein</fullName>
    </submittedName>
</protein>
<feature type="transmembrane region" description="Helical" evidence="1">
    <location>
        <begin position="44"/>
        <end position="61"/>
    </location>
</feature>
<keyword evidence="1" id="KW-0812">Transmembrane</keyword>
<name>A0A5E5P3R3_9BURK</name>
<evidence type="ECO:0000313" key="2">
    <source>
        <dbReference type="EMBL" id="VVG70925.1"/>
    </source>
</evidence>
<dbReference type="Proteomes" id="UP000364291">
    <property type="component" value="Unassembled WGS sequence"/>
</dbReference>
<sequence length="152" mass="16222">MDCLRDHNIERRQAWILGMQHLPGPVPAGFTTGRKSDFARPRRTLILGLLTLAAAIVYVSTASQTDPKPPAPHGPSTRVIYASGIASTLSGVEFGPCTQNNSHSVSSSSFTHEGKGNHESMLHGFLSSWCSSACRTSSALAESTVSSDNRLL</sequence>
<keyword evidence="1" id="KW-0472">Membrane</keyword>
<keyword evidence="1" id="KW-1133">Transmembrane helix</keyword>
<accession>A0A5E5P3R3</accession>
<organism evidence="2 3">
    <name type="scientific">Pandoraea apista</name>
    <dbReference type="NCBI Taxonomy" id="93218"/>
    <lineage>
        <taxon>Bacteria</taxon>
        <taxon>Pseudomonadati</taxon>
        <taxon>Pseudomonadota</taxon>
        <taxon>Betaproteobacteria</taxon>
        <taxon>Burkholderiales</taxon>
        <taxon>Burkholderiaceae</taxon>
        <taxon>Pandoraea</taxon>
    </lineage>
</organism>
<evidence type="ECO:0000256" key="1">
    <source>
        <dbReference type="SAM" id="Phobius"/>
    </source>
</evidence>
<proteinExistence type="predicted"/>
<gene>
    <name evidence="2" type="ORF">PAP18089_01897</name>
</gene>
<evidence type="ECO:0000313" key="3">
    <source>
        <dbReference type="Proteomes" id="UP000364291"/>
    </source>
</evidence>